<proteinExistence type="predicted"/>
<evidence type="ECO:0000313" key="2">
    <source>
        <dbReference type="Proteomes" id="UP000288805"/>
    </source>
</evidence>
<comment type="caution">
    <text evidence="1">The sequence shown here is derived from an EMBL/GenBank/DDBJ whole genome shotgun (WGS) entry which is preliminary data.</text>
</comment>
<accession>A0A438D3C7</accession>
<organism evidence="1 2">
    <name type="scientific">Vitis vinifera</name>
    <name type="common">Grape</name>
    <dbReference type="NCBI Taxonomy" id="29760"/>
    <lineage>
        <taxon>Eukaryota</taxon>
        <taxon>Viridiplantae</taxon>
        <taxon>Streptophyta</taxon>
        <taxon>Embryophyta</taxon>
        <taxon>Tracheophyta</taxon>
        <taxon>Spermatophyta</taxon>
        <taxon>Magnoliopsida</taxon>
        <taxon>eudicotyledons</taxon>
        <taxon>Gunneridae</taxon>
        <taxon>Pentapetalae</taxon>
        <taxon>rosids</taxon>
        <taxon>Vitales</taxon>
        <taxon>Vitaceae</taxon>
        <taxon>Viteae</taxon>
        <taxon>Vitis</taxon>
    </lineage>
</organism>
<dbReference type="EMBL" id="QGNW01001820">
    <property type="protein sequence ID" value="RVW29926.1"/>
    <property type="molecule type" value="Genomic_DNA"/>
</dbReference>
<dbReference type="AlphaFoldDB" id="A0A438D3C7"/>
<gene>
    <name evidence="1" type="ORF">CK203_100296</name>
</gene>
<protein>
    <recommendedName>
        <fullName evidence="3">Retrovirus-related Pol polyprotein from transposon RE1</fullName>
    </recommendedName>
</protein>
<evidence type="ECO:0008006" key="3">
    <source>
        <dbReference type="Google" id="ProtNLM"/>
    </source>
</evidence>
<evidence type="ECO:0000313" key="1">
    <source>
        <dbReference type="EMBL" id="RVW29926.1"/>
    </source>
</evidence>
<reference evidence="1 2" key="1">
    <citation type="journal article" date="2018" name="PLoS Genet.">
        <title>Population sequencing reveals clonal diversity and ancestral inbreeding in the grapevine cultivar Chardonnay.</title>
        <authorList>
            <person name="Roach M.J."/>
            <person name="Johnson D.L."/>
            <person name="Bohlmann J."/>
            <person name="van Vuuren H.J."/>
            <person name="Jones S.J."/>
            <person name="Pretorius I.S."/>
            <person name="Schmidt S.A."/>
            <person name="Borneman A.R."/>
        </authorList>
    </citation>
    <scope>NUCLEOTIDE SEQUENCE [LARGE SCALE GENOMIC DNA]</scope>
    <source>
        <strain evidence="2">cv. Chardonnay</strain>
        <tissue evidence="1">Leaf</tissue>
    </source>
</reference>
<dbReference type="Proteomes" id="UP000288805">
    <property type="component" value="Unassembled WGS sequence"/>
</dbReference>
<sequence>MAPTSRHRRRLVSGPIGDGERLMLLATIATTVAITWCLLGDGNNGDIIIHWCNTTTTVDADGSNLSLEDLIETILVGLNDDYNELVCAVQARDTFITLDKLHEKLLTFEASVLLTKPQIGNPPITMLIDPPHPLVVDQHLLLAIDFPVHI</sequence>
<name>A0A438D3C7_VITVI</name>